<dbReference type="InterPro" id="IPR013149">
    <property type="entry name" value="ADH-like_C"/>
</dbReference>
<sequence length="324" mass="33673">MTEQCNAIVAATKGGPDVLQLAQVPTPVAGPGQLLVKIAAVGVNFIESYQREGIYPVQFPFTPGAEAAGTVVAVGPGVTDHAVGDRVATAEGIGCYAEYAIFPADAALPVPAGVPLDVAAALPLQGMTAHYLMNSTYHVEPGQTVLLHAGAGGVGLLLTQMLKERGARVITTVSTEEKEELSRVAGADEVLRYENFADQVRFLTDGEGVDVVYDGVGKETFDGSLASLRTRGTLVLFGGASGQVPPFDIQRLNSGGSLTLVRPKLGDYLLNAQERVWRSTEVFNAAAAGHLTARIGARFPLSAAGAAHSALQGRLTTGKVVLEP</sequence>
<dbReference type="EMBL" id="JAGIOI010000001">
    <property type="protein sequence ID" value="MBP2411221.1"/>
    <property type="molecule type" value="Genomic_DNA"/>
</dbReference>
<dbReference type="InterPro" id="IPR036291">
    <property type="entry name" value="NAD(P)-bd_dom_sf"/>
</dbReference>
<evidence type="ECO:0000256" key="1">
    <source>
        <dbReference type="ARBA" id="ARBA00022857"/>
    </source>
</evidence>
<dbReference type="SUPFAM" id="SSF51735">
    <property type="entry name" value="NAD(P)-binding Rossmann-fold domains"/>
    <property type="match status" value="1"/>
</dbReference>
<dbReference type="Pfam" id="PF08240">
    <property type="entry name" value="ADH_N"/>
    <property type="match status" value="1"/>
</dbReference>
<reference evidence="4 5" key="1">
    <citation type="submission" date="2021-03" db="EMBL/GenBank/DDBJ databases">
        <title>Sequencing the genomes of 1000 actinobacteria strains.</title>
        <authorList>
            <person name="Klenk H.-P."/>
        </authorList>
    </citation>
    <scope>NUCLEOTIDE SEQUENCE [LARGE SCALE GENOMIC DNA]</scope>
    <source>
        <strain evidence="4 5">DSM 16005</strain>
    </source>
</reference>
<dbReference type="RefSeq" id="WP_209676103.1">
    <property type="nucleotide sequence ID" value="NZ_JAGIOI010000001.1"/>
</dbReference>
<keyword evidence="2 4" id="KW-0560">Oxidoreductase</keyword>
<evidence type="ECO:0000313" key="4">
    <source>
        <dbReference type="EMBL" id="MBP2411221.1"/>
    </source>
</evidence>
<dbReference type="InterPro" id="IPR011032">
    <property type="entry name" value="GroES-like_sf"/>
</dbReference>
<dbReference type="PANTHER" id="PTHR48106:SF13">
    <property type="entry name" value="QUINONE OXIDOREDUCTASE-RELATED"/>
    <property type="match status" value="1"/>
</dbReference>
<evidence type="ECO:0000259" key="3">
    <source>
        <dbReference type="SMART" id="SM00829"/>
    </source>
</evidence>
<dbReference type="InterPro" id="IPR020843">
    <property type="entry name" value="ER"/>
</dbReference>
<feature type="domain" description="Enoyl reductase (ER)" evidence="3">
    <location>
        <begin position="14"/>
        <end position="322"/>
    </location>
</feature>
<accession>A0ABS4YQZ8</accession>
<dbReference type="Proteomes" id="UP000711614">
    <property type="component" value="Unassembled WGS sequence"/>
</dbReference>
<dbReference type="EC" id="1.6.5.5" evidence="4"/>
<evidence type="ECO:0000313" key="5">
    <source>
        <dbReference type="Proteomes" id="UP000711614"/>
    </source>
</evidence>
<dbReference type="PROSITE" id="PS01162">
    <property type="entry name" value="QOR_ZETA_CRYSTAL"/>
    <property type="match status" value="1"/>
</dbReference>
<keyword evidence="1" id="KW-0521">NADP</keyword>
<dbReference type="InterPro" id="IPR047618">
    <property type="entry name" value="QOR-like"/>
</dbReference>
<dbReference type="GO" id="GO:0003960">
    <property type="term" value="F:quinone reductase (NADPH) activity"/>
    <property type="evidence" value="ECO:0007669"/>
    <property type="project" value="UniProtKB-EC"/>
</dbReference>
<dbReference type="PANTHER" id="PTHR48106">
    <property type="entry name" value="QUINONE OXIDOREDUCTASE PIG3-RELATED"/>
    <property type="match status" value="1"/>
</dbReference>
<evidence type="ECO:0000256" key="2">
    <source>
        <dbReference type="ARBA" id="ARBA00023002"/>
    </source>
</evidence>
<gene>
    <name evidence="4" type="ORF">JOF48_000020</name>
</gene>
<dbReference type="InterPro" id="IPR002364">
    <property type="entry name" value="Quin_OxRdtase/zeta-crystal_CS"/>
</dbReference>
<proteinExistence type="predicted"/>
<dbReference type="Gene3D" id="3.90.180.10">
    <property type="entry name" value="Medium-chain alcohol dehydrogenases, catalytic domain"/>
    <property type="match status" value="1"/>
</dbReference>
<dbReference type="InterPro" id="IPR013154">
    <property type="entry name" value="ADH-like_N"/>
</dbReference>
<dbReference type="SUPFAM" id="SSF50129">
    <property type="entry name" value="GroES-like"/>
    <property type="match status" value="1"/>
</dbReference>
<name>A0ABS4YQZ8_9MICC</name>
<organism evidence="4 5">
    <name type="scientific">Arthrobacter stackebrandtii</name>
    <dbReference type="NCBI Taxonomy" id="272161"/>
    <lineage>
        <taxon>Bacteria</taxon>
        <taxon>Bacillati</taxon>
        <taxon>Actinomycetota</taxon>
        <taxon>Actinomycetes</taxon>
        <taxon>Micrococcales</taxon>
        <taxon>Micrococcaceae</taxon>
        <taxon>Arthrobacter</taxon>
    </lineage>
</organism>
<dbReference type="SMART" id="SM00829">
    <property type="entry name" value="PKS_ER"/>
    <property type="match status" value="1"/>
</dbReference>
<dbReference type="Gene3D" id="3.40.50.720">
    <property type="entry name" value="NAD(P)-binding Rossmann-like Domain"/>
    <property type="match status" value="1"/>
</dbReference>
<dbReference type="Pfam" id="PF00107">
    <property type="entry name" value="ADH_zinc_N"/>
    <property type="match status" value="1"/>
</dbReference>
<dbReference type="CDD" id="cd05286">
    <property type="entry name" value="QOR2"/>
    <property type="match status" value="1"/>
</dbReference>
<keyword evidence="5" id="KW-1185">Reference proteome</keyword>
<protein>
    <submittedName>
        <fullName evidence="4">NADPH2:quinone reductase</fullName>
        <ecNumber evidence="4">1.6.5.5</ecNumber>
    </submittedName>
</protein>
<comment type="caution">
    <text evidence="4">The sequence shown here is derived from an EMBL/GenBank/DDBJ whole genome shotgun (WGS) entry which is preliminary data.</text>
</comment>